<evidence type="ECO:0000259" key="1">
    <source>
        <dbReference type="Pfam" id="PF07045"/>
    </source>
</evidence>
<reference evidence="2 3" key="1">
    <citation type="submission" date="2023-12" db="EMBL/GenBank/DDBJ databases">
        <title>Sinomonas terricola sp. nov, isolated from litchi orchard soil in Guangdong, PR China.</title>
        <authorList>
            <person name="Jiaxin W."/>
            <person name="Yang Z."/>
            <person name="Honghui Z."/>
        </authorList>
    </citation>
    <scope>NUCLEOTIDE SEQUENCE [LARGE SCALE GENOMIC DNA]</scope>
    <source>
        <strain evidence="2 3">JGH33</strain>
    </source>
</reference>
<proteinExistence type="predicted"/>
<name>A0ABU5T9C7_9MICC</name>
<feature type="domain" description="DUF1330" evidence="1">
    <location>
        <begin position="2"/>
        <end position="95"/>
    </location>
</feature>
<dbReference type="Gene3D" id="3.30.70.100">
    <property type="match status" value="1"/>
</dbReference>
<protein>
    <submittedName>
        <fullName evidence="2">DUF1330 domain-containing protein</fullName>
    </submittedName>
</protein>
<accession>A0ABU5T9C7</accession>
<dbReference type="InterPro" id="IPR010753">
    <property type="entry name" value="DUF1330"/>
</dbReference>
<dbReference type="EMBL" id="JAYGGQ010000013">
    <property type="protein sequence ID" value="MEA5456304.1"/>
    <property type="molecule type" value="Genomic_DNA"/>
</dbReference>
<keyword evidence="3" id="KW-1185">Reference proteome</keyword>
<organism evidence="2 3">
    <name type="scientific">Sinomonas terricola</name>
    <dbReference type="NCBI Taxonomy" id="3110330"/>
    <lineage>
        <taxon>Bacteria</taxon>
        <taxon>Bacillati</taxon>
        <taxon>Actinomycetota</taxon>
        <taxon>Actinomycetes</taxon>
        <taxon>Micrococcales</taxon>
        <taxon>Micrococcaceae</taxon>
        <taxon>Sinomonas</taxon>
    </lineage>
</organism>
<dbReference type="RefSeq" id="WP_323280189.1">
    <property type="nucleotide sequence ID" value="NZ_JAYGGQ010000013.1"/>
</dbReference>
<dbReference type="Proteomes" id="UP001304769">
    <property type="component" value="Unassembled WGS sequence"/>
</dbReference>
<comment type="caution">
    <text evidence="2">The sequence shown here is derived from an EMBL/GenBank/DDBJ whole genome shotgun (WGS) entry which is preliminary data.</text>
</comment>
<evidence type="ECO:0000313" key="3">
    <source>
        <dbReference type="Proteomes" id="UP001304769"/>
    </source>
</evidence>
<dbReference type="SUPFAM" id="SSF54909">
    <property type="entry name" value="Dimeric alpha+beta barrel"/>
    <property type="match status" value="1"/>
</dbReference>
<evidence type="ECO:0000313" key="2">
    <source>
        <dbReference type="EMBL" id="MEA5456304.1"/>
    </source>
</evidence>
<dbReference type="InterPro" id="IPR011008">
    <property type="entry name" value="Dimeric_a/b-barrel"/>
</dbReference>
<sequence length="103" mass="11746">MSAYWFGRANPRDHLLLAQYAEIVSRIQPQYGLEPLSRGQAFIELEGELKFERYFLHRFPSMDAARAMFDSPEYRMAAAIRQAACDGCELVIIDGGDNLKGSW</sequence>
<gene>
    <name evidence="2" type="ORF">SPF06_16325</name>
</gene>
<dbReference type="Pfam" id="PF07045">
    <property type="entry name" value="DUF1330"/>
    <property type="match status" value="1"/>
</dbReference>